<gene>
    <name evidence="1" type="ORF">GALL_42800</name>
</gene>
<reference evidence="1" key="1">
    <citation type="submission" date="2016-10" db="EMBL/GenBank/DDBJ databases">
        <title>Sequence of Gallionella enrichment culture.</title>
        <authorList>
            <person name="Poehlein A."/>
            <person name="Muehling M."/>
            <person name="Daniel R."/>
        </authorList>
    </citation>
    <scope>NUCLEOTIDE SEQUENCE</scope>
</reference>
<organism evidence="1">
    <name type="scientific">mine drainage metagenome</name>
    <dbReference type="NCBI Taxonomy" id="410659"/>
    <lineage>
        <taxon>unclassified sequences</taxon>
        <taxon>metagenomes</taxon>
        <taxon>ecological metagenomes</taxon>
    </lineage>
</organism>
<proteinExistence type="predicted"/>
<dbReference type="AlphaFoldDB" id="A0A1J5T126"/>
<evidence type="ECO:0000313" key="1">
    <source>
        <dbReference type="EMBL" id="OIR14479.1"/>
    </source>
</evidence>
<dbReference type="EMBL" id="MLJW01000011">
    <property type="protein sequence ID" value="OIR14479.1"/>
    <property type="molecule type" value="Genomic_DNA"/>
</dbReference>
<name>A0A1J5T126_9ZZZZ</name>
<accession>A0A1J5T126</accession>
<protein>
    <submittedName>
        <fullName evidence="1">Uncharacterized protein</fullName>
    </submittedName>
</protein>
<sequence length="113" mass="12088">MTVIKMADIAFAFPVASAEMHAMMSFPETFGTSLAEAFSMPLAKTFATALSEAPTITLAETSTAASSKMPFCVSRQSGGYSSGKQHCGCVFFHRVLLPNISCGKDFRFLSLDT</sequence>
<comment type="caution">
    <text evidence="1">The sequence shown here is derived from an EMBL/GenBank/DDBJ whole genome shotgun (WGS) entry which is preliminary data.</text>
</comment>